<feature type="binding site" evidence="11">
    <location>
        <position position="636"/>
    </location>
    <ligand>
        <name>Zn(2+)</name>
        <dbReference type="ChEBI" id="CHEBI:29105"/>
    </ligand>
</feature>
<evidence type="ECO:0000256" key="6">
    <source>
        <dbReference type="ARBA" id="ARBA00022989"/>
    </source>
</evidence>
<evidence type="ECO:0000256" key="10">
    <source>
        <dbReference type="ARBA" id="ARBA00048348"/>
    </source>
</evidence>
<feature type="transmembrane region" description="Helical" evidence="13">
    <location>
        <begin position="285"/>
        <end position="303"/>
    </location>
</feature>
<evidence type="ECO:0000256" key="4">
    <source>
        <dbReference type="ARBA" id="ARBA00022692"/>
    </source>
</evidence>
<evidence type="ECO:0000256" key="8">
    <source>
        <dbReference type="ARBA" id="ARBA00023239"/>
    </source>
</evidence>
<dbReference type="Proteomes" id="UP000677152">
    <property type="component" value="Chromosome"/>
</dbReference>
<reference evidence="15" key="1">
    <citation type="submission" date="2021-04" db="EMBL/GenBank/DDBJ databases">
        <title>Genomic sequence of Actinosynnema pretiosum subsp. pretiosum ATCC 31280 (C-14919).</title>
        <authorList>
            <person name="Bai L."/>
            <person name="Wang X."/>
            <person name="Xiao Y."/>
        </authorList>
    </citation>
    <scope>NUCLEOTIDE SEQUENCE</scope>
    <source>
        <strain evidence="15">ATCC 31280</strain>
    </source>
</reference>
<feature type="binding site" evidence="11">
    <location>
        <position position="576"/>
    </location>
    <ligand>
        <name>Zn(2+)</name>
        <dbReference type="ChEBI" id="CHEBI:29105"/>
    </ligand>
</feature>
<comment type="subcellular location">
    <subcellularLocation>
        <location evidence="1">Membrane</location>
        <topology evidence="1">Multi-pass membrane protein</topology>
    </subcellularLocation>
</comment>
<feature type="domain" description="SLC26A/SulP transporter" evidence="14">
    <location>
        <begin position="27"/>
        <end position="373"/>
    </location>
</feature>
<keyword evidence="8" id="KW-0456">Lyase</keyword>
<feature type="transmembrane region" description="Helical" evidence="13">
    <location>
        <begin position="132"/>
        <end position="155"/>
    </location>
</feature>
<evidence type="ECO:0000256" key="7">
    <source>
        <dbReference type="ARBA" id="ARBA00023136"/>
    </source>
</evidence>
<evidence type="ECO:0000256" key="1">
    <source>
        <dbReference type="ARBA" id="ARBA00004141"/>
    </source>
</evidence>
<dbReference type="SUPFAM" id="SSF53056">
    <property type="entry name" value="beta-carbonic anhydrase, cab"/>
    <property type="match status" value="1"/>
</dbReference>
<feature type="transmembrane region" description="Helical" evidence="13">
    <location>
        <begin position="58"/>
        <end position="78"/>
    </location>
</feature>
<keyword evidence="4 13" id="KW-0812">Transmembrane</keyword>
<evidence type="ECO:0000256" key="5">
    <source>
        <dbReference type="ARBA" id="ARBA00022833"/>
    </source>
</evidence>
<dbReference type="GO" id="GO:0016020">
    <property type="term" value="C:membrane"/>
    <property type="evidence" value="ECO:0007669"/>
    <property type="project" value="UniProtKB-SubCell"/>
</dbReference>
<feature type="transmembrane region" description="Helical" evidence="13">
    <location>
        <begin position="323"/>
        <end position="352"/>
    </location>
</feature>
<comment type="function">
    <text evidence="9">Catalyzes the reversible hydration of carbon dioxide to form bicarbonate.</text>
</comment>
<dbReference type="InterPro" id="IPR036874">
    <property type="entry name" value="Carbonic_anhydrase_sf"/>
</dbReference>
<keyword evidence="11" id="KW-0479">Metal-binding</keyword>
<dbReference type="GO" id="GO:0004089">
    <property type="term" value="F:carbonate dehydratase activity"/>
    <property type="evidence" value="ECO:0007669"/>
    <property type="project" value="UniProtKB-EC"/>
</dbReference>
<evidence type="ECO:0000313" key="16">
    <source>
        <dbReference type="Proteomes" id="UP000677152"/>
    </source>
</evidence>
<accession>A0AA45R2W1</accession>
<keyword evidence="6 13" id="KW-1133">Transmembrane helix</keyword>
<organism evidence="15 16">
    <name type="scientific">Actinosynnema pretiosum subsp. pretiosum</name>
    <dbReference type="NCBI Taxonomy" id="103721"/>
    <lineage>
        <taxon>Bacteria</taxon>
        <taxon>Bacillati</taxon>
        <taxon>Actinomycetota</taxon>
        <taxon>Actinomycetes</taxon>
        <taxon>Pseudonocardiales</taxon>
        <taxon>Pseudonocardiaceae</taxon>
        <taxon>Actinosynnema</taxon>
    </lineage>
</organism>
<dbReference type="PROSITE" id="PS00704">
    <property type="entry name" value="PROK_CO2_ANHYDRASE_1"/>
    <property type="match status" value="1"/>
</dbReference>
<protein>
    <recommendedName>
        <fullName evidence="3">carbonic anhydrase</fullName>
        <ecNumber evidence="3">4.2.1.1</ecNumber>
    </recommendedName>
</protein>
<comment type="similarity">
    <text evidence="2">Belongs to the beta-class carbonic anhydrase family.</text>
</comment>
<feature type="transmembrane region" description="Helical" evidence="13">
    <location>
        <begin position="98"/>
        <end position="120"/>
    </location>
</feature>
<dbReference type="Gene3D" id="3.40.1050.10">
    <property type="entry name" value="Carbonic anhydrase"/>
    <property type="match status" value="1"/>
</dbReference>
<evidence type="ECO:0000256" key="3">
    <source>
        <dbReference type="ARBA" id="ARBA00012925"/>
    </source>
</evidence>
<evidence type="ECO:0000256" key="13">
    <source>
        <dbReference type="SAM" id="Phobius"/>
    </source>
</evidence>
<dbReference type="GO" id="GO:0015976">
    <property type="term" value="P:carbon utilization"/>
    <property type="evidence" value="ECO:0007669"/>
    <property type="project" value="InterPro"/>
</dbReference>
<dbReference type="InterPro" id="IPR001765">
    <property type="entry name" value="Carbonic_anhydrase"/>
</dbReference>
<name>A0AA45R2W1_9PSEU</name>
<dbReference type="EC" id="4.2.1.1" evidence="3"/>
<dbReference type="InterPro" id="IPR011547">
    <property type="entry name" value="SLC26A/SulP_dom"/>
</dbReference>
<dbReference type="Pfam" id="PF00484">
    <property type="entry name" value="Pro_CA"/>
    <property type="match status" value="1"/>
</dbReference>
<dbReference type="PANTHER" id="PTHR11814">
    <property type="entry name" value="SULFATE TRANSPORTER"/>
    <property type="match status" value="1"/>
</dbReference>
<feature type="transmembrane region" description="Helical" evidence="13">
    <location>
        <begin position="240"/>
        <end position="265"/>
    </location>
</feature>
<dbReference type="SMART" id="SM00947">
    <property type="entry name" value="Pro_CA"/>
    <property type="match status" value="1"/>
</dbReference>
<dbReference type="InterPro" id="IPR001902">
    <property type="entry name" value="SLC26A/SulP_fam"/>
</dbReference>
<comment type="cofactor">
    <cofactor evidence="11">
        <name>Zn(2+)</name>
        <dbReference type="ChEBI" id="CHEBI:29105"/>
    </cofactor>
    <text evidence="11">Binds 1 zinc ion per subunit.</text>
</comment>
<dbReference type="GO" id="GO:0055085">
    <property type="term" value="P:transmembrane transport"/>
    <property type="evidence" value="ECO:0007669"/>
    <property type="project" value="InterPro"/>
</dbReference>
<keyword evidence="5 11" id="KW-0862">Zinc</keyword>
<evidence type="ECO:0000259" key="14">
    <source>
        <dbReference type="Pfam" id="PF00916"/>
    </source>
</evidence>
<comment type="catalytic activity">
    <reaction evidence="10">
        <text>hydrogencarbonate + H(+) = CO2 + H2O</text>
        <dbReference type="Rhea" id="RHEA:10748"/>
        <dbReference type="ChEBI" id="CHEBI:15377"/>
        <dbReference type="ChEBI" id="CHEBI:15378"/>
        <dbReference type="ChEBI" id="CHEBI:16526"/>
        <dbReference type="ChEBI" id="CHEBI:17544"/>
        <dbReference type="EC" id="4.2.1.1"/>
    </reaction>
</comment>
<dbReference type="PROSITE" id="PS00705">
    <property type="entry name" value="PROK_CO2_ANHYDRASE_2"/>
    <property type="match status" value="1"/>
</dbReference>
<feature type="transmembrane region" description="Helical" evidence="13">
    <location>
        <begin position="31"/>
        <end position="51"/>
    </location>
</feature>
<dbReference type="GO" id="GO:0008270">
    <property type="term" value="F:zinc ion binding"/>
    <property type="evidence" value="ECO:0007669"/>
    <property type="project" value="InterPro"/>
</dbReference>
<feature type="binding site" evidence="11">
    <location>
        <position position="633"/>
    </location>
    <ligand>
        <name>Zn(2+)</name>
        <dbReference type="ChEBI" id="CHEBI:29105"/>
    </ligand>
</feature>
<gene>
    <name evidence="15" type="ORF">KCV87_27520</name>
</gene>
<keyword evidence="7 13" id="KW-0472">Membrane</keyword>
<dbReference type="Pfam" id="PF00916">
    <property type="entry name" value="Sulfate_transp"/>
    <property type="match status" value="1"/>
</dbReference>
<feature type="transmembrane region" description="Helical" evidence="13">
    <location>
        <begin position="373"/>
        <end position="399"/>
    </location>
</feature>
<feature type="binding site" evidence="11">
    <location>
        <position position="578"/>
    </location>
    <ligand>
        <name>Zn(2+)</name>
        <dbReference type="ChEBI" id="CHEBI:29105"/>
    </ligand>
</feature>
<evidence type="ECO:0000313" key="15">
    <source>
        <dbReference type="EMBL" id="QUF03139.1"/>
    </source>
</evidence>
<evidence type="ECO:0000256" key="9">
    <source>
        <dbReference type="ARBA" id="ARBA00024993"/>
    </source>
</evidence>
<feature type="region of interest" description="Disordered" evidence="12">
    <location>
        <begin position="1"/>
        <end position="21"/>
    </location>
</feature>
<proteinExistence type="inferred from homology"/>
<evidence type="ECO:0000256" key="12">
    <source>
        <dbReference type="SAM" id="MobiDB-lite"/>
    </source>
</evidence>
<evidence type="ECO:0000256" key="2">
    <source>
        <dbReference type="ARBA" id="ARBA00006217"/>
    </source>
</evidence>
<evidence type="ECO:0000256" key="11">
    <source>
        <dbReference type="PIRSR" id="PIRSR601765-1"/>
    </source>
</evidence>
<feature type="transmembrane region" description="Helical" evidence="13">
    <location>
        <begin position="175"/>
        <end position="194"/>
    </location>
</feature>
<sequence>MNRARKSHAGEHTTAGPPPKPGLLGVLRHDVPASLVVFLVAIPLSLGFAAASGAPLMAGLVSAAVGGIVAGALGGAPMQVSGPAAGMVLITTSLIAEYGWAATAMITVGAGLFQLACGLTGVARVALSLSPAVVHGLLAGIGVTIALSQLVVALGGEAGATAEENVLMLFAPVDLESLAVGAVAVAVMLLWPLVPRASFAPAPLVAVAAATGVGAGLDVARVELPGIEGLVAPEMPSGPITGIAFAVVTVAVVASVETLLSAVAVDKLHDGPRADLDRELVAQGVANAVAGAVGGLPVSGGIARGSTNVAAGAVTRMSAVLHGVWIGVFALALGSVLELVPLAALSGVLLVVGLRLVSPERMRVLWRHGEFTAYAVTVVGVVGLGLVQGVLLGVAAAVLRSVYRLAHCSVRVDEAGGEGCRVVIRGSLVFLGAGRMVRELRGVPLRRHVVLELHIDFLDHGAYEAIEDWRAGYQRLGGSVEVLEVHDTWFSKATKGMPALRKAPVAPSARWFAPWSYWQQRRDAAGEVVVPRQRDEVDPMILGMHEFERFAAPLVRPFLAELAERGQRPGQLFITCADSRVVPNMITTSGPGDLFCVRNIGNLVPVDGDDSVAAAVEYAVRVLAVRTVVVCGHSDCGAMKALLDGTAPPGSRLRSWLRAADPSLIRFHELEGHASGTAVVERLAVANVAQQLDNLMAYPCVREAVDCGALRLVGMYFDISSARVYLVDPERGALAPVTT</sequence>
<dbReference type="AlphaFoldDB" id="A0AA45R2W1"/>
<dbReference type="EMBL" id="CP073249">
    <property type="protein sequence ID" value="QUF03139.1"/>
    <property type="molecule type" value="Genomic_DNA"/>
</dbReference>
<dbReference type="InterPro" id="IPR015892">
    <property type="entry name" value="Carbonic_anhydrase_CS"/>
</dbReference>